<dbReference type="PANTHER" id="PTHR43690:SF18">
    <property type="entry name" value="INSULIN-DEGRADING ENZYME-RELATED"/>
    <property type="match status" value="1"/>
</dbReference>
<keyword evidence="5" id="KW-0645">Protease</keyword>
<evidence type="ECO:0000256" key="7">
    <source>
        <dbReference type="ARBA" id="ARBA00022801"/>
    </source>
</evidence>
<dbReference type="AlphaFoldDB" id="A0A1A9KAS4"/>
<organism evidence="18 19">
    <name type="scientific">Pseudomonas citronellolis</name>
    <dbReference type="NCBI Taxonomy" id="53408"/>
    <lineage>
        <taxon>Bacteria</taxon>
        <taxon>Pseudomonadati</taxon>
        <taxon>Pseudomonadota</taxon>
        <taxon>Gammaproteobacteria</taxon>
        <taxon>Pseudomonadales</taxon>
        <taxon>Pseudomonadaceae</taxon>
        <taxon>Pseudomonas</taxon>
    </lineage>
</organism>
<gene>
    <name evidence="18" type="ORF">A9C11_12385</name>
</gene>
<protein>
    <recommendedName>
        <fullName evidence="4">Coenzyme PQQ synthesis protein F</fullName>
    </recommendedName>
    <alternativeName>
        <fullName evidence="12">Pyrroloquinoline quinone biosynthesis protein F</fullName>
    </alternativeName>
</protein>
<evidence type="ECO:0000259" key="16">
    <source>
        <dbReference type="Pfam" id="PF22455"/>
    </source>
</evidence>
<evidence type="ECO:0000256" key="9">
    <source>
        <dbReference type="ARBA" id="ARBA00022905"/>
    </source>
</evidence>
<comment type="function">
    <text evidence="11">Required for coenzyme pyrroloquinoline quinone (PQQ) biosynthesis. It is thought that this protein is a protease that cleaves peptides bond in a small peptide (gene pqqA), providing the glutamate and tyrosine residues which are necessary for the synthesis of PQQ.</text>
</comment>
<comment type="pathway">
    <text evidence="2">Cofactor biosynthesis; pyrroloquinoline quinone biosynthesis.</text>
</comment>
<dbReference type="Pfam" id="PF22456">
    <property type="entry name" value="PqqF-like_C_4"/>
    <property type="match status" value="1"/>
</dbReference>
<evidence type="ECO:0000256" key="4">
    <source>
        <dbReference type="ARBA" id="ARBA00015088"/>
    </source>
</evidence>
<name>A0A1A9KAS4_9PSED</name>
<dbReference type="InterPro" id="IPR054733">
    <property type="entry name" value="PqqF_C_3"/>
</dbReference>
<comment type="cofactor">
    <cofactor evidence="1">
        <name>Zn(2+)</name>
        <dbReference type="ChEBI" id="CHEBI:29105"/>
    </cofactor>
</comment>
<evidence type="ECO:0000256" key="11">
    <source>
        <dbReference type="ARBA" id="ARBA00024932"/>
    </source>
</evidence>
<evidence type="ECO:0000256" key="6">
    <source>
        <dbReference type="ARBA" id="ARBA00022723"/>
    </source>
</evidence>
<evidence type="ECO:0000256" key="8">
    <source>
        <dbReference type="ARBA" id="ARBA00022833"/>
    </source>
</evidence>
<comment type="similarity">
    <text evidence="3 13">Belongs to the peptidase M16 family.</text>
</comment>
<feature type="domain" description="Peptidase M16 N-terminal" evidence="14">
    <location>
        <begin position="23"/>
        <end position="143"/>
    </location>
</feature>
<dbReference type="SUPFAM" id="SSF63411">
    <property type="entry name" value="LuxS/MPP-like metallohydrolase"/>
    <property type="match status" value="3"/>
</dbReference>
<dbReference type="GO" id="GO:0005737">
    <property type="term" value="C:cytoplasm"/>
    <property type="evidence" value="ECO:0007669"/>
    <property type="project" value="UniProtKB-ARBA"/>
</dbReference>
<dbReference type="Pfam" id="PF05193">
    <property type="entry name" value="Peptidase_M16_C"/>
    <property type="match status" value="1"/>
</dbReference>
<evidence type="ECO:0000259" key="14">
    <source>
        <dbReference type="Pfam" id="PF00675"/>
    </source>
</evidence>
<dbReference type="GO" id="GO:0006508">
    <property type="term" value="P:proteolysis"/>
    <property type="evidence" value="ECO:0007669"/>
    <property type="project" value="UniProtKB-KW"/>
</dbReference>
<dbReference type="InterPro" id="IPR054734">
    <property type="entry name" value="PqqF-like_C_4"/>
</dbReference>
<dbReference type="GO" id="GO:0008270">
    <property type="term" value="F:zinc ion binding"/>
    <property type="evidence" value="ECO:0007669"/>
    <property type="project" value="InterPro"/>
</dbReference>
<evidence type="ECO:0000256" key="12">
    <source>
        <dbReference type="ARBA" id="ARBA00030977"/>
    </source>
</evidence>
<evidence type="ECO:0000256" key="1">
    <source>
        <dbReference type="ARBA" id="ARBA00001947"/>
    </source>
</evidence>
<dbReference type="InterPro" id="IPR007863">
    <property type="entry name" value="Peptidase_M16_C"/>
</dbReference>
<evidence type="ECO:0000256" key="10">
    <source>
        <dbReference type="ARBA" id="ARBA00023049"/>
    </source>
</evidence>
<dbReference type="GO" id="GO:0018189">
    <property type="term" value="P:pyrroloquinoline quinone biosynthetic process"/>
    <property type="evidence" value="ECO:0007669"/>
    <property type="project" value="UniProtKB-UniPathway"/>
</dbReference>
<keyword evidence="10" id="KW-0482">Metalloprotease</keyword>
<dbReference type="Proteomes" id="UP000077748">
    <property type="component" value="Chromosome"/>
</dbReference>
<dbReference type="InterPro" id="IPR001431">
    <property type="entry name" value="Pept_M16_Zn_BS"/>
</dbReference>
<dbReference type="PROSITE" id="PS00143">
    <property type="entry name" value="INSULINASE"/>
    <property type="match status" value="1"/>
</dbReference>
<dbReference type="Gene3D" id="3.30.830.10">
    <property type="entry name" value="Metalloenzyme, LuxS/M16 peptidase-like"/>
    <property type="match status" value="2"/>
</dbReference>
<evidence type="ECO:0000256" key="13">
    <source>
        <dbReference type="RuleBase" id="RU004447"/>
    </source>
</evidence>
<feature type="domain" description="Coenzyme PQQ synthesis protein F C-terminal lobe" evidence="16">
    <location>
        <begin position="435"/>
        <end position="562"/>
    </location>
</feature>
<proteinExistence type="inferred from homology"/>
<feature type="domain" description="Coenzyme PQQ synthesis protein F-like C-terminal lobe" evidence="17">
    <location>
        <begin position="623"/>
        <end position="708"/>
    </location>
</feature>
<dbReference type="GO" id="GO:0004222">
    <property type="term" value="F:metalloendopeptidase activity"/>
    <property type="evidence" value="ECO:0007669"/>
    <property type="project" value="InterPro"/>
</dbReference>
<dbReference type="InterPro" id="IPR050626">
    <property type="entry name" value="Peptidase_M16"/>
</dbReference>
<dbReference type="Pfam" id="PF00675">
    <property type="entry name" value="Peptidase_M16"/>
    <property type="match status" value="1"/>
</dbReference>
<reference evidence="18 19" key="1">
    <citation type="submission" date="2016-05" db="EMBL/GenBank/DDBJ databases">
        <title>Genome Sequence of Pseudomonas citronellolis Strain SJTE-3, an Estrogens and Persistent Organic Pollutants degradation strain.</title>
        <authorList>
            <person name="Liang R."/>
        </authorList>
    </citation>
    <scope>NUCLEOTIDE SEQUENCE [LARGE SCALE GENOMIC DNA]</scope>
    <source>
        <strain evidence="18 19">SJTE-3</strain>
    </source>
</reference>
<evidence type="ECO:0000256" key="5">
    <source>
        <dbReference type="ARBA" id="ARBA00022670"/>
    </source>
</evidence>
<evidence type="ECO:0000259" key="17">
    <source>
        <dbReference type="Pfam" id="PF22456"/>
    </source>
</evidence>
<keyword evidence="9" id="KW-0884">PQQ biosynthesis</keyword>
<dbReference type="UniPathway" id="UPA00539"/>
<evidence type="ECO:0000313" key="19">
    <source>
        <dbReference type="Proteomes" id="UP000077748"/>
    </source>
</evidence>
<dbReference type="InterPro" id="IPR011249">
    <property type="entry name" value="Metalloenz_LuxS/M16"/>
</dbReference>
<evidence type="ECO:0000256" key="3">
    <source>
        <dbReference type="ARBA" id="ARBA00007261"/>
    </source>
</evidence>
<dbReference type="InterPro" id="IPR011844">
    <property type="entry name" value="PQQ_synth_PqqF"/>
</dbReference>
<keyword evidence="8" id="KW-0862">Zinc</keyword>
<evidence type="ECO:0000256" key="2">
    <source>
        <dbReference type="ARBA" id="ARBA00004886"/>
    </source>
</evidence>
<evidence type="ECO:0000313" key="18">
    <source>
        <dbReference type="EMBL" id="ANI14737.1"/>
    </source>
</evidence>
<dbReference type="PANTHER" id="PTHR43690">
    <property type="entry name" value="NARDILYSIN"/>
    <property type="match status" value="1"/>
</dbReference>
<dbReference type="InterPro" id="IPR011765">
    <property type="entry name" value="Pept_M16_N"/>
</dbReference>
<dbReference type="RefSeq" id="WP_064582796.1">
    <property type="nucleotide sequence ID" value="NZ_CP015878.1"/>
</dbReference>
<evidence type="ECO:0000259" key="15">
    <source>
        <dbReference type="Pfam" id="PF05193"/>
    </source>
</evidence>
<keyword evidence="6" id="KW-0479">Metal-binding</keyword>
<keyword evidence="7" id="KW-0378">Hydrolase</keyword>
<feature type="domain" description="Peptidase M16 C-terminal" evidence="15">
    <location>
        <begin position="181"/>
        <end position="341"/>
    </location>
</feature>
<sequence length="762" mass="81351">MNRNAAPPQARQVVLANGLGLTLVHDPQATRAAALARVAAGSHDEPRAHPGLAHFLEHLLFLGGAGFAASERLMPWVQARGGRLNASTRARTTDYFFEVPAAELDGGLARLLDLLARPRLEVAAQLGEREVLEAEYIARASDAGTLIDAALAAGVAEGHPLRRFVAGRRASLAVEAVDFQDALRDFHGGFYRPGNVQLWLQGPQSLDELQALAARHCGDWPAGPVPVRNLPPALAPLAGDRLHLRLPGAPRLVLGFAVAELDAVAEQTFDALAGLLADEAEGGLLAWLGERGLCDAASLRVVYRAPAQALLAATFELAQARDAARVEAAFLDWLRALRESGGAALVADEARQLLPLEQLQRRARGLPAPVSPHWLAALDASCLVRLLVAADAPGQPACVSGFDLHLGRSPVEPVAFAPQPWRFAAPPAASTAATGAIHLRWRFQSAPAHSHFLALRHGLRPLAGLARRNGVSLRLDEEGADWALGLQGPADRLESCLDGALALLAEPPAAVLAQGERLLLRERQQKAAELPIRRLLDALPVQLAGEGAALPDWSSARWDMLVRNAEPPLASQVPGRLATEPLLPPARVPGRHRCDMAGEGESALLLFYPLPGRDAPQEAAWRLLARELEGGFYQRLRVELNLGYALFCGFRQVAGWRGLLFAVQSPHAQPDALFGHLRTFLEDAAISLGELPDARLHDLAHSLANEPAGENAAWRDQLAGVDAGHAQRVAEAAGRMTHADLQAAHAALLGEQGGCWLLTNRA</sequence>
<dbReference type="Pfam" id="PF22455">
    <property type="entry name" value="PqqF_C_3"/>
    <property type="match status" value="1"/>
</dbReference>
<dbReference type="NCBIfam" id="TIGR02110">
    <property type="entry name" value="PQQ_syn_pqqF"/>
    <property type="match status" value="1"/>
</dbReference>
<dbReference type="EMBL" id="CP015878">
    <property type="protein sequence ID" value="ANI14737.1"/>
    <property type="molecule type" value="Genomic_DNA"/>
</dbReference>
<accession>A0A1A9KAS4</accession>